<protein>
    <recommendedName>
        <fullName evidence="2">Cytochrome c oxidase subunit IV bacterial aa3 type domain-containing protein</fullName>
    </recommendedName>
</protein>
<feature type="domain" description="Cytochrome c oxidase subunit IV bacterial aa3 type" evidence="2">
    <location>
        <begin position="12"/>
        <end position="41"/>
    </location>
</feature>
<dbReference type="InterPro" id="IPR036596">
    <property type="entry name" value="Cyt-C_aa3_sf"/>
</dbReference>
<accession>A0A7W6JTY1</accession>
<sequence length="46" mass="4865">MADTGDNAAQLKAHEQTWNGFKAMMTWGTVGVALVAALVVFLISAK</sequence>
<keyword evidence="4" id="KW-1185">Reference proteome</keyword>
<comment type="caution">
    <text evidence="3">The sequence shown here is derived from an EMBL/GenBank/DDBJ whole genome shotgun (WGS) entry which is preliminary data.</text>
</comment>
<dbReference type="InterPro" id="IPR012422">
    <property type="entry name" value="Cyt_c_oxidase_su4_bac-aa3"/>
</dbReference>
<reference evidence="3 4" key="1">
    <citation type="submission" date="2020-08" db="EMBL/GenBank/DDBJ databases">
        <title>Genomic Encyclopedia of Type Strains, Phase IV (KMG-IV): sequencing the most valuable type-strain genomes for metagenomic binning, comparative biology and taxonomic classification.</title>
        <authorList>
            <person name="Goeker M."/>
        </authorList>
    </citation>
    <scope>NUCLEOTIDE SEQUENCE [LARGE SCALE GENOMIC DNA]</scope>
    <source>
        <strain evidence="3 4">DSM 101806</strain>
    </source>
</reference>
<evidence type="ECO:0000313" key="3">
    <source>
        <dbReference type="EMBL" id="MBB4099523.1"/>
    </source>
</evidence>
<dbReference type="Gene3D" id="1.20.5.160">
    <property type="entry name" value="Bacterial aa3 type cytochrome c oxidase subunit IV"/>
    <property type="match status" value="1"/>
</dbReference>
<evidence type="ECO:0000259" key="2">
    <source>
        <dbReference type="Pfam" id="PF07835"/>
    </source>
</evidence>
<dbReference type="EMBL" id="JACIEH010000003">
    <property type="protein sequence ID" value="MBB4099523.1"/>
    <property type="molecule type" value="Genomic_DNA"/>
</dbReference>
<evidence type="ECO:0000313" key="4">
    <source>
        <dbReference type="Proteomes" id="UP000557392"/>
    </source>
</evidence>
<proteinExistence type="predicted"/>
<gene>
    <name evidence="3" type="ORF">GGR46_003095</name>
</gene>
<keyword evidence="1" id="KW-0472">Membrane</keyword>
<name>A0A7W6JTY1_9SPHN</name>
<evidence type="ECO:0000256" key="1">
    <source>
        <dbReference type="SAM" id="Phobius"/>
    </source>
</evidence>
<dbReference type="RefSeq" id="WP_183998918.1">
    <property type="nucleotide sequence ID" value="NZ_JACIEH010000003.1"/>
</dbReference>
<dbReference type="SUPFAM" id="SSF81469">
    <property type="entry name" value="Bacterial aa3 type cytochrome c oxidase subunit IV"/>
    <property type="match status" value="1"/>
</dbReference>
<keyword evidence="1" id="KW-1133">Transmembrane helix</keyword>
<dbReference type="Proteomes" id="UP000557392">
    <property type="component" value="Unassembled WGS sequence"/>
</dbReference>
<keyword evidence="1" id="KW-0812">Transmembrane</keyword>
<dbReference type="AlphaFoldDB" id="A0A7W6JTY1"/>
<feature type="transmembrane region" description="Helical" evidence="1">
    <location>
        <begin position="24"/>
        <end position="45"/>
    </location>
</feature>
<organism evidence="3 4">
    <name type="scientific">Sphingomonas kyeonggiensis</name>
    <dbReference type="NCBI Taxonomy" id="1268553"/>
    <lineage>
        <taxon>Bacteria</taxon>
        <taxon>Pseudomonadati</taxon>
        <taxon>Pseudomonadota</taxon>
        <taxon>Alphaproteobacteria</taxon>
        <taxon>Sphingomonadales</taxon>
        <taxon>Sphingomonadaceae</taxon>
        <taxon>Sphingomonas</taxon>
    </lineage>
</organism>
<dbReference type="Pfam" id="PF07835">
    <property type="entry name" value="COX4_pro_2"/>
    <property type="match status" value="1"/>
</dbReference>